<protein>
    <submittedName>
        <fullName evidence="2">LysR family transcriptional regulator</fullName>
    </submittedName>
</protein>
<dbReference type="InterPro" id="IPR036388">
    <property type="entry name" value="WH-like_DNA-bd_sf"/>
</dbReference>
<evidence type="ECO:0000313" key="3">
    <source>
        <dbReference type="Proteomes" id="UP000027834"/>
    </source>
</evidence>
<evidence type="ECO:0000259" key="1">
    <source>
        <dbReference type="PROSITE" id="PS50931"/>
    </source>
</evidence>
<name>A0A8A8DE84_9BURK</name>
<proteinExistence type="predicted"/>
<dbReference type="Proteomes" id="UP000027834">
    <property type="component" value="Chromosome 2"/>
</dbReference>
<dbReference type="AlphaFoldDB" id="A0A8A8DE84"/>
<accession>A0A8A8DE84</accession>
<dbReference type="Gene3D" id="1.10.10.10">
    <property type="entry name" value="Winged helix-like DNA-binding domain superfamily/Winged helix DNA-binding domain"/>
    <property type="match status" value="1"/>
</dbReference>
<organism evidence="2 3">
    <name type="scientific">Burkholderia seminalis</name>
    <dbReference type="NCBI Taxonomy" id="488731"/>
    <lineage>
        <taxon>Bacteria</taxon>
        <taxon>Pseudomonadati</taxon>
        <taxon>Pseudomonadota</taxon>
        <taxon>Betaproteobacteria</taxon>
        <taxon>Burkholderiales</taxon>
        <taxon>Burkholderiaceae</taxon>
        <taxon>Burkholderia</taxon>
        <taxon>Burkholderia cepacia complex</taxon>
    </lineage>
</organism>
<reference evidence="2" key="2">
    <citation type="submission" date="2021-03" db="EMBL/GenBank/DDBJ databases">
        <title>Complete genome sequence of Burkholderia seminalis 869T2.</title>
        <authorList>
            <person name="Hung S.-H."/>
            <person name="Huang C.-T."/>
            <person name="Huang C.-C."/>
            <person name="Kuo C.-H."/>
        </authorList>
    </citation>
    <scope>NUCLEOTIDE SEQUENCE</scope>
    <source>
        <strain evidence="2">869T2</strain>
    </source>
</reference>
<sequence length="44" mass="4730">MTHAPRDNPAGLPVFVAVARERSFTRAAARLGVPQSALGYTMMD</sequence>
<dbReference type="EMBL" id="CP072521">
    <property type="protein sequence ID" value="QTO22922.1"/>
    <property type="molecule type" value="Genomic_DNA"/>
</dbReference>
<reference evidence="2" key="1">
    <citation type="submission" date="2014-04" db="EMBL/GenBank/DDBJ databases">
        <authorList>
            <person name="Ho Y.-N."/>
            <person name="Huang C.-C."/>
        </authorList>
    </citation>
    <scope>NUCLEOTIDE SEQUENCE</scope>
    <source>
        <strain evidence="2">869T2</strain>
    </source>
</reference>
<dbReference type="GO" id="GO:0003700">
    <property type="term" value="F:DNA-binding transcription factor activity"/>
    <property type="evidence" value="ECO:0007669"/>
    <property type="project" value="InterPro"/>
</dbReference>
<dbReference type="Pfam" id="PF00126">
    <property type="entry name" value="HTH_1"/>
    <property type="match status" value="1"/>
</dbReference>
<gene>
    <name evidence="2" type="ORF">DT99_027560</name>
</gene>
<evidence type="ECO:0000313" key="2">
    <source>
        <dbReference type="EMBL" id="QTO22922.1"/>
    </source>
</evidence>
<dbReference type="InterPro" id="IPR036390">
    <property type="entry name" value="WH_DNA-bd_sf"/>
</dbReference>
<keyword evidence="3" id="KW-1185">Reference proteome</keyword>
<feature type="domain" description="HTH lysR-type" evidence="1">
    <location>
        <begin position="7"/>
        <end position="44"/>
    </location>
</feature>
<dbReference type="SUPFAM" id="SSF46785">
    <property type="entry name" value="Winged helix' DNA-binding domain"/>
    <property type="match status" value="1"/>
</dbReference>
<dbReference type="PROSITE" id="PS50931">
    <property type="entry name" value="HTH_LYSR"/>
    <property type="match status" value="1"/>
</dbReference>
<dbReference type="InterPro" id="IPR000847">
    <property type="entry name" value="LysR_HTH_N"/>
</dbReference>